<proteinExistence type="predicted"/>
<organism evidence="2 3">
    <name type="scientific">Talaromyces pinophilus</name>
    <name type="common">Penicillium pinophilum</name>
    <dbReference type="NCBI Taxonomy" id="128442"/>
    <lineage>
        <taxon>Eukaryota</taxon>
        <taxon>Fungi</taxon>
        <taxon>Dikarya</taxon>
        <taxon>Ascomycota</taxon>
        <taxon>Pezizomycotina</taxon>
        <taxon>Eurotiomycetes</taxon>
        <taxon>Eurotiomycetidae</taxon>
        <taxon>Eurotiales</taxon>
        <taxon>Trichocomaceae</taxon>
        <taxon>Talaromyces</taxon>
        <taxon>Talaromyces sect. Talaromyces</taxon>
    </lineage>
</organism>
<dbReference type="AlphaFoldDB" id="A0A478ED11"/>
<reference evidence="3" key="1">
    <citation type="journal article" date="2015" name="Genome Announc.">
        <title>Draft genome sequence of Talaromyces cellulolyticus strain Y-94, a source of lignocellulosic biomass-degrading enzymes.</title>
        <authorList>
            <person name="Fujii T."/>
            <person name="Koike H."/>
            <person name="Sawayama S."/>
            <person name="Yano S."/>
            <person name="Inoue H."/>
        </authorList>
    </citation>
    <scope>NUCLEOTIDE SEQUENCE [LARGE SCALE GENOMIC DNA]</scope>
    <source>
        <strain evidence="3">Y-94</strain>
    </source>
</reference>
<sequence length="393" mass="45228">MTKAQPATVQEVDHNDHPILHSTKSAQRIAKANSGSTLPQRTRMPYAFNFERQAPTAVIYGECISSMPIDEMEKIYQTYGRGVPMTIYTRSQDRSRERNEVPGCKFRKIFGTDEGEVIETTQQNQFVGLTAFIPERDKTVPDPKIYVEQSMIRDGQEEILIHELTFGGQVQTGIDYIFRGIGDEHPDFGKRDLKVRLLSVNDESFETYMSGAGYYGYDRTENAITNREMLDRGQAYSLKKSSWGDDSYQHTVTFDPADFRILLNAKREKAKEKNQEVSSEMELFKIFGSSKWIRVSQPLKANELLSGDYAMNVFLNALELHVLALFTFEVVEQSRQRNKLLRAFEVWAVINLLFVDRTPMRCHYLLVGNKAIRILTANDFQNALAIKEWRVWT</sequence>
<accession>A0A478ED11</accession>
<dbReference type="Proteomes" id="UP000053095">
    <property type="component" value="Unassembled WGS sequence"/>
</dbReference>
<keyword evidence="3" id="KW-1185">Reference proteome</keyword>
<protein>
    <submittedName>
        <fullName evidence="2">Uncharacterized protein</fullName>
    </submittedName>
</protein>
<name>A0A478ED11_TALPI</name>
<dbReference type="EMBL" id="DF933840">
    <property type="protein sequence ID" value="GAM42768.1"/>
    <property type="molecule type" value="Genomic_DNA"/>
</dbReference>
<feature type="region of interest" description="Disordered" evidence="1">
    <location>
        <begin position="1"/>
        <end position="20"/>
    </location>
</feature>
<evidence type="ECO:0000313" key="2">
    <source>
        <dbReference type="EMBL" id="GAM42768.1"/>
    </source>
</evidence>
<evidence type="ECO:0000313" key="3">
    <source>
        <dbReference type="Proteomes" id="UP000053095"/>
    </source>
</evidence>
<evidence type="ECO:0000256" key="1">
    <source>
        <dbReference type="SAM" id="MobiDB-lite"/>
    </source>
</evidence>
<gene>
    <name evidence="2" type="ORF">TCE0_044r17043</name>
</gene>